<gene>
    <name evidence="11" type="ORF">LXT13_14310</name>
</gene>
<sequence>MSQLKQLKAATTLSDVARLLEVKPGMLSFVLYKKPKAALYSKFDIPKRHGGTREIWAPDKDLKLVQHRLANLLQNCVEEINSSRGHVEDGKRHGVAHGFKRKHTIMTNARVHVTRRYVFNVDLHDFFGTINFGRVRGFFLKDKNFALHEKVATVIAQIACHENKLPQGSPCSPVISNLIGHVMDIMLVRLASATGCSYSRYADDLTFSSNKSKFSSRVARQDDADKDLWLPGQGLKRLVAKAGFSFNDKKTRMQYRDSRQDVTGLVVNRKVNVPATYRYTVRAMVDHALKTGAFERIFKKLDAAGVETTFKQPGTNRQLIGMLSYIDQVDLYNRKLREDNGLEPHDTSGRTEQFRRFLYFDAFHAIGSPVIVCEGPTDNIYLRHAIKRLAPKYPMLAAGTPPKLLLRLFKYGQRRTSEITQLTGGVGGLCHLMKHYHSDFINKIKASAPKYPVIVLVDNDAGAKDIYGAISGITKKPRPTGREQFIHVVGNMYVVPTPLGAGGAKTAIEDFFDAKTLAETLGTKTFSRAPKFDDTKHFGKAAFAREIVDKKADSIDFSGFSAILDGVVAVVADYAKRHPPVP</sequence>
<dbReference type="InterPro" id="IPR000123">
    <property type="entry name" value="Reverse_transcriptase_msDNA"/>
</dbReference>
<dbReference type="InterPro" id="IPR053543">
    <property type="entry name" value="Bacterial_RT"/>
</dbReference>
<dbReference type="RefSeq" id="WP_233372593.1">
    <property type="nucleotide sequence ID" value="NZ_JAJTWU010000005.1"/>
</dbReference>
<comment type="similarity">
    <text evidence="8">Belongs to the bacterial reverse transcriptase family.</text>
</comment>
<dbReference type="SUPFAM" id="SSF56672">
    <property type="entry name" value="DNA/RNA polymerases"/>
    <property type="match status" value="1"/>
</dbReference>
<dbReference type="Proteomes" id="UP001200741">
    <property type="component" value="Unassembled WGS sequence"/>
</dbReference>
<accession>A0ABS8XUZ8</accession>
<evidence type="ECO:0000256" key="4">
    <source>
        <dbReference type="ARBA" id="ARBA00022723"/>
    </source>
</evidence>
<dbReference type="EC" id="2.7.7.49" evidence="1"/>
<dbReference type="InterPro" id="IPR043502">
    <property type="entry name" value="DNA/RNA_pol_sf"/>
</dbReference>
<evidence type="ECO:0000313" key="11">
    <source>
        <dbReference type="EMBL" id="MCE4555577.1"/>
    </source>
</evidence>
<evidence type="ECO:0000256" key="2">
    <source>
        <dbReference type="ARBA" id="ARBA00022679"/>
    </source>
</evidence>
<dbReference type="EMBL" id="JAJTWU010000005">
    <property type="protein sequence ID" value="MCE4555577.1"/>
    <property type="molecule type" value="Genomic_DNA"/>
</dbReference>
<keyword evidence="3" id="KW-0548">Nucleotidyltransferase</keyword>
<feature type="domain" description="Reverse transcriptase" evidence="10">
    <location>
        <begin position="26"/>
        <end position="267"/>
    </location>
</feature>
<reference evidence="11 12" key="1">
    <citation type="submission" date="2021-12" db="EMBL/GenBank/DDBJ databases">
        <title>Genome seq of P8.</title>
        <authorList>
            <person name="Seo T."/>
        </authorList>
    </citation>
    <scope>NUCLEOTIDE SEQUENCE [LARGE SCALE GENOMIC DNA]</scope>
    <source>
        <strain evidence="11 12">P8</strain>
    </source>
</reference>
<evidence type="ECO:0000256" key="1">
    <source>
        <dbReference type="ARBA" id="ARBA00012493"/>
    </source>
</evidence>
<evidence type="ECO:0000256" key="6">
    <source>
        <dbReference type="ARBA" id="ARBA00022918"/>
    </source>
</evidence>
<keyword evidence="5" id="KW-0460">Magnesium</keyword>
<dbReference type="InterPro" id="IPR000477">
    <property type="entry name" value="RT_dom"/>
</dbReference>
<dbReference type="NCBIfam" id="NF038237">
    <property type="entry name" value="retron_Ec67_fus"/>
    <property type="match status" value="1"/>
</dbReference>
<comment type="caution">
    <text evidence="11">The sequence shown here is derived from an EMBL/GenBank/DDBJ whole genome shotgun (WGS) entry which is preliminary data.</text>
</comment>
<dbReference type="PROSITE" id="PS50878">
    <property type="entry name" value="RT_POL"/>
    <property type="match status" value="1"/>
</dbReference>
<evidence type="ECO:0000256" key="7">
    <source>
        <dbReference type="ARBA" id="ARBA00023118"/>
    </source>
</evidence>
<comment type="catalytic activity">
    <reaction evidence="9">
        <text>DNA(n) + a 2'-deoxyribonucleoside 5'-triphosphate = DNA(n+1) + diphosphate</text>
        <dbReference type="Rhea" id="RHEA:22508"/>
        <dbReference type="Rhea" id="RHEA-COMP:17339"/>
        <dbReference type="Rhea" id="RHEA-COMP:17340"/>
        <dbReference type="ChEBI" id="CHEBI:33019"/>
        <dbReference type="ChEBI" id="CHEBI:61560"/>
        <dbReference type="ChEBI" id="CHEBI:173112"/>
        <dbReference type="EC" id="2.7.7.49"/>
    </reaction>
</comment>
<dbReference type="CDD" id="cd03487">
    <property type="entry name" value="RT_Bac_retron_II"/>
    <property type="match status" value="1"/>
</dbReference>
<evidence type="ECO:0000313" key="12">
    <source>
        <dbReference type="Proteomes" id="UP001200741"/>
    </source>
</evidence>
<keyword evidence="2" id="KW-0808">Transferase</keyword>
<dbReference type="Pfam" id="PF00078">
    <property type="entry name" value="RVT_1"/>
    <property type="match status" value="1"/>
</dbReference>
<dbReference type="PANTHER" id="PTHR34047:SF7">
    <property type="entry name" value="RNA-DIRECTED DNA POLYMERASE"/>
    <property type="match status" value="1"/>
</dbReference>
<dbReference type="PRINTS" id="PR00866">
    <property type="entry name" value="RNADNAPOLMS"/>
</dbReference>
<keyword evidence="6 11" id="KW-0695">RNA-directed DNA polymerase</keyword>
<dbReference type="GO" id="GO:0003964">
    <property type="term" value="F:RNA-directed DNA polymerase activity"/>
    <property type="evidence" value="ECO:0007669"/>
    <property type="project" value="UniProtKB-KW"/>
</dbReference>
<keyword evidence="12" id="KW-1185">Reference proteome</keyword>
<protein>
    <recommendedName>
        <fullName evidence="1">RNA-directed DNA polymerase</fullName>
        <ecNumber evidence="1">2.7.7.49</ecNumber>
    </recommendedName>
</protein>
<evidence type="ECO:0000256" key="9">
    <source>
        <dbReference type="ARBA" id="ARBA00048173"/>
    </source>
</evidence>
<evidence type="ECO:0000259" key="10">
    <source>
        <dbReference type="PROSITE" id="PS50878"/>
    </source>
</evidence>
<dbReference type="InterPro" id="IPR051083">
    <property type="entry name" value="GrpII_Intron_Splice-Mob/Def"/>
</dbReference>
<organism evidence="11 12">
    <name type="scientific">Pelomonas cellulosilytica</name>
    <dbReference type="NCBI Taxonomy" id="2906762"/>
    <lineage>
        <taxon>Bacteria</taxon>
        <taxon>Pseudomonadati</taxon>
        <taxon>Pseudomonadota</taxon>
        <taxon>Betaproteobacteria</taxon>
        <taxon>Burkholderiales</taxon>
        <taxon>Sphaerotilaceae</taxon>
        <taxon>Roseateles</taxon>
    </lineage>
</organism>
<evidence type="ECO:0000256" key="3">
    <source>
        <dbReference type="ARBA" id="ARBA00022695"/>
    </source>
</evidence>
<evidence type="ECO:0000256" key="5">
    <source>
        <dbReference type="ARBA" id="ARBA00022842"/>
    </source>
</evidence>
<name>A0ABS8XUZ8_9BURK</name>
<keyword evidence="7" id="KW-0051">Antiviral defense</keyword>
<evidence type="ECO:0000256" key="8">
    <source>
        <dbReference type="ARBA" id="ARBA00034120"/>
    </source>
</evidence>
<proteinExistence type="inferred from homology"/>
<keyword evidence="4" id="KW-0479">Metal-binding</keyword>
<dbReference type="PANTHER" id="PTHR34047">
    <property type="entry name" value="NUCLEAR INTRON MATURASE 1, MITOCHONDRIAL-RELATED"/>
    <property type="match status" value="1"/>
</dbReference>